<keyword evidence="2" id="KW-1185">Reference proteome</keyword>
<dbReference type="AlphaFoldDB" id="A0A9J9LAS4"/>
<reference evidence="1 2" key="1">
    <citation type="journal article" date="2010" name="J. Bacteriol.">
        <title>Genome sequence of the dioxin-mineralizing bacterium Sphingomonas wittichii RW1.</title>
        <authorList>
            <person name="Miller T.R."/>
            <person name="Delcher A.L."/>
            <person name="Salzberg S.L."/>
            <person name="Saunders E."/>
            <person name="Detter J.C."/>
            <person name="Halden R.U."/>
        </authorList>
    </citation>
    <scope>NUCLEOTIDE SEQUENCE [LARGE SCALE GENOMIC DNA]</scope>
    <source>
        <strain evidence="2">DSM 6014 / CCUG 31198 / JCM 15750 / NBRC 105917 / EY 4224 / RW1</strain>
    </source>
</reference>
<evidence type="ECO:0000313" key="1">
    <source>
        <dbReference type="EMBL" id="ABQ66542.1"/>
    </source>
</evidence>
<accession>A0A9J9LAS4</accession>
<dbReference type="KEGG" id="swi:Swit_0171"/>
<proteinExistence type="predicted"/>
<sequence>MPRGVYSLQRICYALLLSDDKRIARDPSMTQRTASDVRDRAEARRLIEIARAKLMGKSEEMAALYLDHALSELREIERRAPLAPSQV</sequence>
<dbReference type="EMBL" id="CP000699">
    <property type="protein sequence ID" value="ABQ66542.1"/>
    <property type="molecule type" value="Genomic_DNA"/>
</dbReference>
<organism evidence="1 2">
    <name type="scientific">Rhizorhabdus wittichii (strain DSM 6014 / CCUG 31198 / JCM 15750 / NBRC 105917 / EY 4224 / RW1)</name>
    <name type="common">Sphingomonas wittichii</name>
    <dbReference type="NCBI Taxonomy" id="392499"/>
    <lineage>
        <taxon>Bacteria</taxon>
        <taxon>Pseudomonadati</taxon>
        <taxon>Pseudomonadota</taxon>
        <taxon>Alphaproteobacteria</taxon>
        <taxon>Sphingomonadales</taxon>
        <taxon>Sphingomonadaceae</taxon>
        <taxon>Rhizorhabdus</taxon>
    </lineage>
</organism>
<dbReference type="Proteomes" id="UP000001989">
    <property type="component" value="Chromosome"/>
</dbReference>
<gene>
    <name evidence="1" type="ordered locus">Swit_0171</name>
</gene>
<evidence type="ECO:0000313" key="2">
    <source>
        <dbReference type="Proteomes" id="UP000001989"/>
    </source>
</evidence>
<name>A0A9J9LAS4_RHIWR</name>
<protein>
    <submittedName>
        <fullName evidence="1">Uncharacterized protein</fullName>
    </submittedName>
</protein>